<name>A0A8S5TH90_9CAUD</name>
<sequence>MSLRELGELLNSLTQLILFTTILFFVRVQ</sequence>
<reference evidence="1" key="1">
    <citation type="journal article" date="2021" name="Proc. Natl. Acad. Sci. U.S.A.">
        <title>A Catalog of Tens of Thousands of Viruses from Human Metagenomes Reveals Hidden Associations with Chronic Diseases.</title>
        <authorList>
            <person name="Tisza M.J."/>
            <person name="Buck C.B."/>
        </authorList>
    </citation>
    <scope>NUCLEOTIDE SEQUENCE</scope>
    <source>
        <strain evidence="1">CtTfn5</strain>
    </source>
</reference>
<dbReference type="EMBL" id="BK032825">
    <property type="protein sequence ID" value="DAF62638.1"/>
    <property type="molecule type" value="Genomic_DNA"/>
</dbReference>
<protein>
    <submittedName>
        <fullName evidence="1">Uncharacterized protein</fullName>
    </submittedName>
</protein>
<evidence type="ECO:0000313" key="1">
    <source>
        <dbReference type="EMBL" id="DAF62638.1"/>
    </source>
</evidence>
<organism evidence="1">
    <name type="scientific">Siphoviridae sp. ctTfn5</name>
    <dbReference type="NCBI Taxonomy" id="2827878"/>
    <lineage>
        <taxon>Viruses</taxon>
        <taxon>Duplodnaviria</taxon>
        <taxon>Heunggongvirae</taxon>
        <taxon>Uroviricota</taxon>
        <taxon>Caudoviricetes</taxon>
    </lineage>
</organism>
<proteinExistence type="predicted"/>
<accession>A0A8S5TH90</accession>